<sequence length="205" mass="23717">MKSVVKLVIGTSLFLSAIACSKDDKTQIGHDEDRMMMIMHEMDKMMDTMKMTKDIDQDFSMMMIMHHQTAIDMAKEMLKSGKDTTLKRIAQNMIDMQSAEIRQLQAFINGHMKVPHNINEEQGMQLMMSMEKMARQADLELFTGNIDNDFATLMIPHHQSAMDMAEIEVHFGHDEVPMNLAAKIKVDQKMEIEELQKWLLDHRGR</sequence>
<dbReference type="AlphaFoldDB" id="A0A562SMT4"/>
<keyword evidence="3" id="KW-1185">Reference proteome</keyword>
<reference evidence="2 3" key="1">
    <citation type="journal article" date="2013" name="Stand. Genomic Sci.">
        <title>Genomic Encyclopedia of Type Strains, Phase I: The one thousand microbial genomes (KMG-I) project.</title>
        <authorList>
            <person name="Kyrpides N.C."/>
            <person name="Woyke T."/>
            <person name="Eisen J.A."/>
            <person name="Garrity G."/>
            <person name="Lilburn T.G."/>
            <person name="Beck B.J."/>
            <person name="Whitman W.B."/>
            <person name="Hugenholtz P."/>
            <person name="Klenk H.P."/>
        </authorList>
    </citation>
    <scope>NUCLEOTIDE SEQUENCE [LARGE SCALE GENOMIC DNA]</scope>
    <source>
        <strain evidence="2 3">DSM 13484</strain>
    </source>
</reference>
<gene>
    <name evidence="2" type="ORF">LX66_5175</name>
</gene>
<dbReference type="InterPro" id="IPR012347">
    <property type="entry name" value="Ferritin-like"/>
</dbReference>
<dbReference type="RefSeq" id="WP_158642765.1">
    <property type="nucleotide sequence ID" value="NZ_BAAAFY010000006.1"/>
</dbReference>
<comment type="caution">
    <text evidence="2">The sequence shown here is derived from an EMBL/GenBank/DDBJ whole genome shotgun (WGS) entry which is preliminary data.</text>
</comment>
<accession>A0A562SMT4</accession>
<evidence type="ECO:0000313" key="2">
    <source>
        <dbReference type="EMBL" id="TWI82601.1"/>
    </source>
</evidence>
<name>A0A562SMT4_CHIJA</name>
<dbReference type="OrthoDB" id="8603558at2"/>
<evidence type="ECO:0000313" key="3">
    <source>
        <dbReference type="Proteomes" id="UP000316778"/>
    </source>
</evidence>
<dbReference type="Gene3D" id="1.20.1260.10">
    <property type="match status" value="2"/>
</dbReference>
<dbReference type="PANTHER" id="PTHR36933">
    <property type="entry name" value="SLL0788 PROTEIN"/>
    <property type="match status" value="1"/>
</dbReference>
<dbReference type="InterPro" id="IPR005183">
    <property type="entry name" value="DUF305_CopM-like"/>
</dbReference>
<evidence type="ECO:0000259" key="1">
    <source>
        <dbReference type="Pfam" id="PF03713"/>
    </source>
</evidence>
<feature type="domain" description="DUF305" evidence="1">
    <location>
        <begin position="56"/>
        <end position="199"/>
    </location>
</feature>
<dbReference type="EMBL" id="VLLG01000006">
    <property type="protein sequence ID" value="TWI82601.1"/>
    <property type="molecule type" value="Genomic_DNA"/>
</dbReference>
<protein>
    <submittedName>
        <fullName evidence="2">Uncharacterized protein (DUF305 family)</fullName>
    </submittedName>
</protein>
<organism evidence="2 3">
    <name type="scientific">Chitinophaga japonensis</name>
    <name type="common">Flexibacter japonensis</name>
    <dbReference type="NCBI Taxonomy" id="104662"/>
    <lineage>
        <taxon>Bacteria</taxon>
        <taxon>Pseudomonadati</taxon>
        <taxon>Bacteroidota</taxon>
        <taxon>Chitinophagia</taxon>
        <taxon>Chitinophagales</taxon>
        <taxon>Chitinophagaceae</taxon>
        <taxon>Chitinophaga</taxon>
    </lineage>
</organism>
<dbReference type="PANTHER" id="PTHR36933:SF1">
    <property type="entry name" value="SLL0788 PROTEIN"/>
    <property type="match status" value="1"/>
</dbReference>
<dbReference type="Proteomes" id="UP000316778">
    <property type="component" value="Unassembled WGS sequence"/>
</dbReference>
<proteinExistence type="predicted"/>
<dbReference type="Pfam" id="PF03713">
    <property type="entry name" value="DUF305"/>
    <property type="match status" value="1"/>
</dbReference>
<dbReference type="PROSITE" id="PS51257">
    <property type="entry name" value="PROKAR_LIPOPROTEIN"/>
    <property type="match status" value="1"/>
</dbReference>